<evidence type="ECO:0000313" key="5">
    <source>
        <dbReference type="Proteomes" id="UP000199647"/>
    </source>
</evidence>
<dbReference type="AlphaFoldDB" id="A0A1H9QDT9"/>
<dbReference type="Gene3D" id="3.30.1330.60">
    <property type="entry name" value="OmpA-like domain"/>
    <property type="match status" value="1"/>
</dbReference>
<evidence type="ECO:0000256" key="3">
    <source>
        <dbReference type="SAM" id="Phobius"/>
    </source>
</evidence>
<feature type="region of interest" description="Disordered" evidence="2">
    <location>
        <begin position="359"/>
        <end position="390"/>
    </location>
</feature>
<protein>
    <recommendedName>
        <fullName evidence="6">OmpA-like domain-containing protein</fullName>
    </recommendedName>
</protein>
<evidence type="ECO:0000256" key="2">
    <source>
        <dbReference type="SAM" id="MobiDB-lite"/>
    </source>
</evidence>
<evidence type="ECO:0000256" key="1">
    <source>
        <dbReference type="SAM" id="Coils"/>
    </source>
</evidence>
<feature type="coiled-coil region" evidence="1">
    <location>
        <begin position="44"/>
        <end position="95"/>
    </location>
</feature>
<dbReference type="EMBL" id="FOFG01000027">
    <property type="protein sequence ID" value="SER58039.1"/>
    <property type="molecule type" value="Genomic_DNA"/>
</dbReference>
<keyword evidence="3" id="KW-0472">Membrane</keyword>
<feature type="transmembrane region" description="Helical" evidence="3">
    <location>
        <begin position="20"/>
        <end position="43"/>
    </location>
</feature>
<dbReference type="SUPFAM" id="SSF103088">
    <property type="entry name" value="OmpA-like"/>
    <property type="match status" value="1"/>
</dbReference>
<evidence type="ECO:0008006" key="6">
    <source>
        <dbReference type="Google" id="ProtNLM"/>
    </source>
</evidence>
<evidence type="ECO:0000313" key="4">
    <source>
        <dbReference type="EMBL" id="SER58039.1"/>
    </source>
</evidence>
<dbReference type="Proteomes" id="UP000199647">
    <property type="component" value="Unassembled WGS sequence"/>
</dbReference>
<organism evidence="4 5">
    <name type="scientific">Faunimonas pinastri</name>
    <dbReference type="NCBI Taxonomy" id="1855383"/>
    <lineage>
        <taxon>Bacteria</taxon>
        <taxon>Pseudomonadati</taxon>
        <taxon>Pseudomonadota</taxon>
        <taxon>Alphaproteobacteria</taxon>
        <taxon>Hyphomicrobiales</taxon>
        <taxon>Afifellaceae</taxon>
        <taxon>Faunimonas</taxon>
    </lineage>
</organism>
<gene>
    <name evidence="4" type="ORF">SAMN05216548_1272</name>
</gene>
<dbReference type="STRING" id="1855383.SAMN05216548_1272"/>
<keyword evidence="3" id="KW-1133">Transmembrane helix</keyword>
<keyword evidence="1" id="KW-0175">Coiled coil</keyword>
<name>A0A1H9QDT9_9HYPH</name>
<sequence>MAVPSRTIGADDAGYRRGLVLGLTMAEIMLLLIFCLLLGTAAAMQSQQKKREQAESALEAARAALSDVRSKTSSLEEANRRLREAAIQKDAELARLAALANASQLGDEASRRQFEEDWKRLVASDETVRNLKESGLDPERLISEKNDVREMMRLIDQGANVGSLEASAQKQKALQQALSTNQELANKAPNELVHLAAEGLMTQAKRAGQHDWPPIINLSEAKGYSFPSGKAGLTTQFEHKLQTSIADQVAEIVRKYDAHVVEVVGHTDEQPMGGRTSNLDSSLVKAIAGTLDIGQLNPADNAGLGMARAVSVASVLRRDPRLSGVAVLPLSGAQLIKPADVLTDGLAPGDSKERRRIEIRVRRQDGPAAVSMDEVAPTPANKGDRVRSMK</sequence>
<keyword evidence="3" id="KW-0812">Transmembrane</keyword>
<accession>A0A1H9QDT9</accession>
<dbReference type="InterPro" id="IPR036737">
    <property type="entry name" value="OmpA-like_sf"/>
</dbReference>
<proteinExistence type="predicted"/>
<reference evidence="4 5" key="1">
    <citation type="submission" date="2016-10" db="EMBL/GenBank/DDBJ databases">
        <authorList>
            <person name="de Groot N.N."/>
        </authorList>
    </citation>
    <scope>NUCLEOTIDE SEQUENCE [LARGE SCALE GENOMIC DNA]</scope>
    <source>
        <strain evidence="4 5">A52C2</strain>
    </source>
</reference>
<keyword evidence="5" id="KW-1185">Reference proteome</keyword>